<dbReference type="InterPro" id="IPR018060">
    <property type="entry name" value="HTH_AraC"/>
</dbReference>
<dbReference type="SUPFAM" id="SSF46689">
    <property type="entry name" value="Homeodomain-like"/>
    <property type="match status" value="1"/>
</dbReference>
<comment type="caution">
    <text evidence="5">The sequence shown here is derived from an EMBL/GenBank/DDBJ whole genome shotgun (WGS) entry which is preliminary data.</text>
</comment>
<dbReference type="InterPro" id="IPR009057">
    <property type="entry name" value="Homeodomain-like_sf"/>
</dbReference>
<keyword evidence="2" id="KW-0804">Transcription</keyword>
<accession>A0A9X4KFV1</accession>
<keyword evidence="1" id="KW-0805">Transcription regulation</keyword>
<dbReference type="Proteomes" id="UP001153387">
    <property type="component" value="Unassembled WGS sequence"/>
</dbReference>
<reference evidence="5 6" key="1">
    <citation type="submission" date="2022-10" db="EMBL/GenBank/DDBJ databases">
        <title>Comparative genomic analysis of Cohnella hashimotonis sp. nov., isolated from the International Space Station.</title>
        <authorList>
            <person name="Simpson A."/>
            <person name="Venkateswaran K."/>
        </authorList>
    </citation>
    <scope>NUCLEOTIDE SEQUENCE [LARGE SCALE GENOMIC DNA]</scope>
    <source>
        <strain evidence="5 6">DSM 18997</strain>
    </source>
</reference>
<evidence type="ECO:0000259" key="4">
    <source>
        <dbReference type="PROSITE" id="PS01124"/>
    </source>
</evidence>
<protein>
    <submittedName>
        <fullName evidence="5">AraC family transcriptional regulator</fullName>
    </submittedName>
</protein>
<evidence type="ECO:0000313" key="5">
    <source>
        <dbReference type="EMBL" id="MDG0791216.1"/>
    </source>
</evidence>
<dbReference type="AlphaFoldDB" id="A0A9X4KFV1"/>
<dbReference type="Gene3D" id="1.10.10.60">
    <property type="entry name" value="Homeodomain-like"/>
    <property type="match status" value="1"/>
</dbReference>
<sequence length="180" mass="20056">MTNLLYGLAFSIFRALSEQVSDEERRQLEMKLAEMKEFASLSLGGWQRKLQDYCAHGCGMLANRQNHDAARLIVRTKTYIEEHIEQSLTVNDCARSVHLSPSYFANLFKKGDGHDAHAVRHPAAHGKSQSDAGRRASGAGDRRLSRIRGPTLFQRAVQEAYGADADGIPEQKSDFLLPAQ</sequence>
<keyword evidence="6" id="KW-1185">Reference proteome</keyword>
<evidence type="ECO:0000256" key="2">
    <source>
        <dbReference type="ARBA" id="ARBA00023163"/>
    </source>
</evidence>
<dbReference type="PROSITE" id="PS01124">
    <property type="entry name" value="HTH_ARAC_FAMILY_2"/>
    <property type="match status" value="1"/>
</dbReference>
<organism evidence="5 6">
    <name type="scientific">Cohnella ginsengisoli</name>
    <dbReference type="NCBI Taxonomy" id="425004"/>
    <lineage>
        <taxon>Bacteria</taxon>
        <taxon>Bacillati</taxon>
        <taxon>Bacillota</taxon>
        <taxon>Bacilli</taxon>
        <taxon>Bacillales</taxon>
        <taxon>Paenibacillaceae</taxon>
        <taxon>Cohnella</taxon>
    </lineage>
</organism>
<gene>
    <name evidence="5" type="ORF">OMP38_10300</name>
</gene>
<evidence type="ECO:0000256" key="1">
    <source>
        <dbReference type="ARBA" id="ARBA00023015"/>
    </source>
</evidence>
<feature type="domain" description="HTH araC/xylS-type" evidence="4">
    <location>
        <begin position="74"/>
        <end position="113"/>
    </location>
</feature>
<dbReference type="GO" id="GO:0043565">
    <property type="term" value="F:sequence-specific DNA binding"/>
    <property type="evidence" value="ECO:0007669"/>
    <property type="project" value="InterPro"/>
</dbReference>
<feature type="region of interest" description="Disordered" evidence="3">
    <location>
        <begin position="115"/>
        <end position="150"/>
    </location>
</feature>
<name>A0A9X4KFV1_9BACL</name>
<evidence type="ECO:0000256" key="3">
    <source>
        <dbReference type="SAM" id="MobiDB-lite"/>
    </source>
</evidence>
<proteinExistence type="predicted"/>
<dbReference type="GO" id="GO:0003700">
    <property type="term" value="F:DNA-binding transcription factor activity"/>
    <property type="evidence" value="ECO:0007669"/>
    <property type="project" value="InterPro"/>
</dbReference>
<evidence type="ECO:0000313" key="6">
    <source>
        <dbReference type="Proteomes" id="UP001153387"/>
    </source>
</evidence>
<dbReference type="EMBL" id="JAPDHZ010000002">
    <property type="protein sequence ID" value="MDG0791216.1"/>
    <property type="molecule type" value="Genomic_DNA"/>
</dbReference>